<keyword evidence="1" id="KW-0472">Membrane</keyword>
<keyword evidence="1" id="KW-1133">Transmembrane helix</keyword>
<evidence type="ECO:0000313" key="2">
    <source>
        <dbReference type="EMBL" id="JAD97624.1"/>
    </source>
</evidence>
<accession>A0A0A9EA75</accession>
<keyword evidence="1" id="KW-0812">Transmembrane</keyword>
<name>A0A0A9EA75_ARUDO</name>
<evidence type="ECO:0000256" key="1">
    <source>
        <dbReference type="SAM" id="Phobius"/>
    </source>
</evidence>
<proteinExistence type="predicted"/>
<reference evidence="2" key="2">
    <citation type="journal article" date="2015" name="Data Brief">
        <title>Shoot transcriptome of the giant reed, Arundo donax.</title>
        <authorList>
            <person name="Barrero R.A."/>
            <person name="Guerrero F.D."/>
            <person name="Moolhuijzen P."/>
            <person name="Goolsby J.A."/>
            <person name="Tidwell J."/>
            <person name="Bellgard S.E."/>
            <person name="Bellgard M.I."/>
        </authorList>
    </citation>
    <scope>NUCLEOTIDE SEQUENCE</scope>
    <source>
        <tissue evidence="2">Shoot tissue taken approximately 20 cm above the soil surface</tissue>
    </source>
</reference>
<organism evidence="2">
    <name type="scientific">Arundo donax</name>
    <name type="common">Giant reed</name>
    <name type="synonym">Donax arundinaceus</name>
    <dbReference type="NCBI Taxonomy" id="35708"/>
    <lineage>
        <taxon>Eukaryota</taxon>
        <taxon>Viridiplantae</taxon>
        <taxon>Streptophyta</taxon>
        <taxon>Embryophyta</taxon>
        <taxon>Tracheophyta</taxon>
        <taxon>Spermatophyta</taxon>
        <taxon>Magnoliopsida</taxon>
        <taxon>Liliopsida</taxon>
        <taxon>Poales</taxon>
        <taxon>Poaceae</taxon>
        <taxon>PACMAD clade</taxon>
        <taxon>Arundinoideae</taxon>
        <taxon>Arundineae</taxon>
        <taxon>Arundo</taxon>
    </lineage>
</organism>
<reference evidence="2" key="1">
    <citation type="submission" date="2014-09" db="EMBL/GenBank/DDBJ databases">
        <authorList>
            <person name="Magalhaes I.L.F."/>
            <person name="Oliveira U."/>
            <person name="Santos F.R."/>
            <person name="Vidigal T.H.D.A."/>
            <person name="Brescovit A.D."/>
            <person name="Santos A.J."/>
        </authorList>
    </citation>
    <scope>NUCLEOTIDE SEQUENCE</scope>
    <source>
        <tissue evidence="2">Shoot tissue taken approximately 20 cm above the soil surface</tissue>
    </source>
</reference>
<dbReference type="EMBL" id="GBRH01200271">
    <property type="protein sequence ID" value="JAD97624.1"/>
    <property type="molecule type" value="Transcribed_RNA"/>
</dbReference>
<sequence>MVVELDNYNFRMRVFLPLVSSDYYLWSIIVPLALD</sequence>
<protein>
    <submittedName>
        <fullName evidence="2">Uncharacterized protein</fullName>
    </submittedName>
</protein>
<dbReference type="AlphaFoldDB" id="A0A0A9EA75"/>
<feature type="transmembrane region" description="Helical" evidence="1">
    <location>
        <begin position="14"/>
        <end position="34"/>
    </location>
</feature>